<dbReference type="STRING" id="155417.A0A4Q4SXS0"/>
<organism evidence="2 3">
    <name type="scientific">Monosporascus ibericus</name>
    <dbReference type="NCBI Taxonomy" id="155417"/>
    <lineage>
        <taxon>Eukaryota</taxon>
        <taxon>Fungi</taxon>
        <taxon>Dikarya</taxon>
        <taxon>Ascomycota</taxon>
        <taxon>Pezizomycotina</taxon>
        <taxon>Sordariomycetes</taxon>
        <taxon>Xylariomycetidae</taxon>
        <taxon>Xylariales</taxon>
        <taxon>Xylariales incertae sedis</taxon>
        <taxon>Monosporascus</taxon>
    </lineage>
</organism>
<keyword evidence="3" id="KW-1185">Reference proteome</keyword>
<evidence type="ECO:0000313" key="2">
    <source>
        <dbReference type="EMBL" id="RYO85054.1"/>
    </source>
</evidence>
<dbReference type="Proteomes" id="UP000293360">
    <property type="component" value="Unassembled WGS sequence"/>
</dbReference>
<evidence type="ECO:0000313" key="3">
    <source>
        <dbReference type="Proteomes" id="UP000293360"/>
    </source>
</evidence>
<feature type="chain" id="PRO_5020794524" evidence="1">
    <location>
        <begin position="22"/>
        <end position="224"/>
    </location>
</feature>
<dbReference type="AlphaFoldDB" id="A0A4Q4SXS0"/>
<proteinExistence type="predicted"/>
<feature type="signal peptide" evidence="1">
    <location>
        <begin position="1"/>
        <end position="21"/>
    </location>
</feature>
<keyword evidence="1" id="KW-0732">Signal</keyword>
<reference evidence="2 3" key="1">
    <citation type="submission" date="2018-06" db="EMBL/GenBank/DDBJ databases">
        <title>Complete Genomes of Monosporascus.</title>
        <authorList>
            <person name="Robinson A.J."/>
            <person name="Natvig D.O."/>
        </authorList>
    </citation>
    <scope>NUCLEOTIDE SEQUENCE [LARGE SCALE GENOMIC DNA]</scope>
    <source>
        <strain evidence="2 3">CBS 110550</strain>
    </source>
</reference>
<protein>
    <submittedName>
        <fullName evidence="2">Uncharacterized protein</fullName>
    </submittedName>
</protein>
<comment type="caution">
    <text evidence="2">The sequence shown here is derived from an EMBL/GenBank/DDBJ whole genome shotgun (WGS) entry which is preliminary data.</text>
</comment>
<evidence type="ECO:0000256" key="1">
    <source>
        <dbReference type="SAM" id="SignalP"/>
    </source>
</evidence>
<dbReference type="OrthoDB" id="2349272at2759"/>
<dbReference type="EMBL" id="QJNU01000828">
    <property type="protein sequence ID" value="RYO85054.1"/>
    <property type="molecule type" value="Genomic_DNA"/>
</dbReference>
<gene>
    <name evidence="2" type="ORF">DL764_009239</name>
</gene>
<name>A0A4Q4SXS0_9PEZI</name>
<sequence length="224" mass="24151">MKSQLAAAATTVCLLAGTALGYPAIPPHRHTRAANGASAAEIIAQIAPKTVSCDLSKTPDCRTNVEIAPHMIRSFQKYGVASAGEIAGVIALTAFESVDYKYKRNQSPGRPGQGTANMQMFPFNLEYARTFDELTEQVAALGPISEVEGEDDDKKNQLLDLVVPDERNFGSGAWFLNAKCTSDVRDQLKAGTDAGFAAYMGCIGVEVTPERDAYWQRAKQAFNL</sequence>
<accession>A0A4Q4SXS0</accession>